<sequence>MSEVELVVTEARIWARGADTHWDVPPSVVLGSNGFDLVVGQPLNPRTQVGSIVQFVPADAIALPPRTPSVVDAMAAVFANVLEKLRIPAPCARMTLICPTEWGADRRAVLEHAARRCTPEVVFEQIAVRSVASDEGTSHSRRTLVLEFATLTTTASAVIRSHRGVHVESCELEPTLAIDDVIADSPGFASLRALVARLLDGGPIDLAQVVGLADTAKLDLLRSAIEQAAGAAVELRPVAGVDLVRGRRLEPGDSPELSAAPTSTEWMQPLRERAAAQRQPRYRTAAFAIAAIAAVVAVALAVVGVVVLSGRADDGATAAPGAEGAPTSVTPPPVGTSTGAASEAFGRIRFQVPPGWRVAPSPEGGRARVDLVPEAGARQRITMMQTALAAGSGYEQVAAKLEAQIAQRPPGVLTDLKRDVVFGGRSGLAYSERPGDGSTVRWHVLLESGIQVSIGCQYAGDGWGQLETPCSNFGDSVRVVP</sequence>
<organism evidence="3 4">
    <name type="scientific">Nocardia abscessus</name>
    <dbReference type="NCBI Taxonomy" id="120957"/>
    <lineage>
        <taxon>Bacteria</taxon>
        <taxon>Bacillati</taxon>
        <taxon>Actinomycetota</taxon>
        <taxon>Actinomycetes</taxon>
        <taxon>Mycobacteriales</taxon>
        <taxon>Nocardiaceae</taxon>
        <taxon>Nocardia</taxon>
    </lineage>
</organism>
<feature type="transmembrane region" description="Helical" evidence="2">
    <location>
        <begin position="285"/>
        <end position="308"/>
    </location>
</feature>
<keyword evidence="2" id="KW-1133">Transmembrane helix</keyword>
<dbReference type="Proteomes" id="UP000807309">
    <property type="component" value="Unassembled WGS sequence"/>
</dbReference>
<keyword evidence="4" id="KW-1185">Reference proteome</keyword>
<comment type="caution">
    <text evidence="3">The sequence shown here is derived from an EMBL/GenBank/DDBJ whole genome shotgun (WGS) entry which is preliminary data.</text>
</comment>
<evidence type="ECO:0000256" key="1">
    <source>
        <dbReference type="SAM" id="MobiDB-lite"/>
    </source>
</evidence>
<accession>A0ABS0C5Q6</accession>
<reference evidence="3 4" key="1">
    <citation type="submission" date="2020-10" db="EMBL/GenBank/DDBJ databases">
        <title>Identification of Nocardia species via Next-generation sequencing and recognition of intraspecies genetic diversity.</title>
        <authorList>
            <person name="Li P."/>
            <person name="Li P."/>
            <person name="Lu B."/>
        </authorList>
    </citation>
    <scope>NUCLEOTIDE SEQUENCE [LARGE SCALE GENOMIC DNA]</scope>
    <source>
        <strain evidence="3 4">N-11</strain>
    </source>
</reference>
<dbReference type="EMBL" id="JADLRE010000007">
    <property type="protein sequence ID" value="MBF6225713.1"/>
    <property type="molecule type" value="Genomic_DNA"/>
</dbReference>
<name>A0ABS0C5Q6_9NOCA</name>
<feature type="region of interest" description="Disordered" evidence="1">
    <location>
        <begin position="316"/>
        <end position="340"/>
    </location>
</feature>
<evidence type="ECO:0000256" key="2">
    <source>
        <dbReference type="SAM" id="Phobius"/>
    </source>
</evidence>
<dbReference type="NCBIfam" id="TIGR03931">
    <property type="entry name" value="T7SS_Rv3446c"/>
    <property type="match status" value="1"/>
</dbReference>
<dbReference type="RefSeq" id="WP_195032932.1">
    <property type="nucleotide sequence ID" value="NZ_JADLRE010000007.1"/>
</dbReference>
<evidence type="ECO:0000313" key="4">
    <source>
        <dbReference type="Proteomes" id="UP000807309"/>
    </source>
</evidence>
<protein>
    <submittedName>
        <fullName evidence="3">Type VII secretion-associated protein</fullName>
    </submittedName>
</protein>
<feature type="compositionally biased region" description="Low complexity" evidence="1">
    <location>
        <begin position="316"/>
        <end position="328"/>
    </location>
</feature>
<keyword evidence="2" id="KW-0812">Transmembrane</keyword>
<evidence type="ECO:0000313" key="3">
    <source>
        <dbReference type="EMBL" id="MBF6225713.1"/>
    </source>
</evidence>
<keyword evidence="2" id="KW-0472">Membrane</keyword>
<dbReference type="InterPro" id="IPR023840">
    <property type="entry name" value="T7SS_Rv3446c"/>
</dbReference>
<gene>
    <name evidence="3" type="ORF">IU470_11440</name>
</gene>
<proteinExistence type="predicted"/>